<dbReference type="AlphaFoldDB" id="A0A7I7Y3U2"/>
<evidence type="ECO:0000313" key="2">
    <source>
        <dbReference type="EMBL" id="BBZ36337.1"/>
    </source>
</evidence>
<dbReference type="EMBL" id="AP022612">
    <property type="protein sequence ID" value="BBZ36337.1"/>
    <property type="molecule type" value="Genomic_DNA"/>
</dbReference>
<dbReference type="Proteomes" id="UP000466931">
    <property type="component" value="Chromosome"/>
</dbReference>
<protein>
    <submittedName>
        <fullName evidence="2">Uncharacterized protein</fullName>
    </submittedName>
</protein>
<evidence type="ECO:0000313" key="3">
    <source>
        <dbReference type="Proteomes" id="UP000466931"/>
    </source>
</evidence>
<keyword evidence="3" id="KW-1185">Reference proteome</keyword>
<organism evidence="2 3">
    <name type="scientific">Mycolicibacterium confluentis</name>
    <dbReference type="NCBI Taxonomy" id="28047"/>
    <lineage>
        <taxon>Bacteria</taxon>
        <taxon>Bacillati</taxon>
        <taxon>Actinomycetota</taxon>
        <taxon>Actinomycetes</taxon>
        <taxon>Mycobacteriales</taxon>
        <taxon>Mycobacteriaceae</taxon>
        <taxon>Mycolicibacterium</taxon>
    </lineage>
</organism>
<evidence type="ECO:0000256" key="1">
    <source>
        <dbReference type="SAM" id="MobiDB-lite"/>
    </source>
</evidence>
<feature type="region of interest" description="Disordered" evidence="1">
    <location>
        <begin position="1"/>
        <end position="34"/>
    </location>
</feature>
<gene>
    <name evidence="2" type="ORF">MCNF_49420</name>
</gene>
<sequence length="55" mass="5934">MVRIIAPASAPDPAPDPGADTTRPARTANELREGRPARIHGLIEAHNYGRWCAES</sequence>
<proteinExistence type="predicted"/>
<accession>A0A7I7Y3U2</accession>
<reference evidence="2" key="1">
    <citation type="journal article" date="2019" name="Emerg. Microbes Infect.">
        <title>Comprehensive subspecies identification of 175 nontuberculous mycobacteria species based on 7547 genomic profiles.</title>
        <authorList>
            <person name="Matsumoto Y."/>
            <person name="Kinjo T."/>
            <person name="Motooka D."/>
            <person name="Nabeya D."/>
            <person name="Jung N."/>
            <person name="Uechi K."/>
            <person name="Horii T."/>
            <person name="Iida T."/>
            <person name="Fujita J."/>
            <person name="Nakamura S."/>
        </authorList>
    </citation>
    <scope>NUCLEOTIDE SEQUENCE [LARGE SCALE GENOMIC DNA]</scope>
    <source>
        <strain evidence="2">JCM 13671</strain>
    </source>
</reference>
<reference evidence="2" key="2">
    <citation type="submission" date="2020-02" db="EMBL/GenBank/DDBJ databases">
        <authorList>
            <person name="Matsumoto Y."/>
            <person name="Motooka D."/>
            <person name="Nakamura S."/>
        </authorList>
    </citation>
    <scope>NUCLEOTIDE SEQUENCE</scope>
    <source>
        <strain evidence="2">JCM 13671</strain>
    </source>
</reference>
<name>A0A7I7Y3U2_9MYCO</name>